<reference evidence="2 3" key="1">
    <citation type="submission" date="2024-04" db="EMBL/GenBank/DDBJ databases">
        <authorList>
            <person name="Fracassetti M."/>
        </authorList>
    </citation>
    <scope>NUCLEOTIDE SEQUENCE [LARGE SCALE GENOMIC DNA]</scope>
</reference>
<evidence type="ECO:0000313" key="2">
    <source>
        <dbReference type="EMBL" id="CAL1377149.1"/>
    </source>
</evidence>
<name>A0AAV2DUA2_9ROSI</name>
<evidence type="ECO:0000259" key="1">
    <source>
        <dbReference type="Pfam" id="PF13966"/>
    </source>
</evidence>
<accession>A0AAV2DUA2</accession>
<organism evidence="2 3">
    <name type="scientific">Linum trigynum</name>
    <dbReference type="NCBI Taxonomy" id="586398"/>
    <lineage>
        <taxon>Eukaryota</taxon>
        <taxon>Viridiplantae</taxon>
        <taxon>Streptophyta</taxon>
        <taxon>Embryophyta</taxon>
        <taxon>Tracheophyta</taxon>
        <taxon>Spermatophyta</taxon>
        <taxon>Magnoliopsida</taxon>
        <taxon>eudicotyledons</taxon>
        <taxon>Gunneridae</taxon>
        <taxon>Pentapetalae</taxon>
        <taxon>rosids</taxon>
        <taxon>fabids</taxon>
        <taxon>Malpighiales</taxon>
        <taxon>Linaceae</taxon>
        <taxon>Linum</taxon>
    </lineage>
</organism>
<dbReference type="AlphaFoldDB" id="A0AAV2DUA2"/>
<proteinExistence type="predicted"/>
<gene>
    <name evidence="2" type="ORF">LTRI10_LOCUS18819</name>
</gene>
<keyword evidence="3" id="KW-1185">Reference proteome</keyword>
<feature type="domain" description="Reverse transcriptase zinc-binding" evidence="1">
    <location>
        <begin position="4"/>
        <end position="66"/>
    </location>
</feature>
<protein>
    <recommendedName>
        <fullName evidence="1">Reverse transcriptase zinc-binding domain-containing protein</fullName>
    </recommendedName>
</protein>
<dbReference type="InterPro" id="IPR026960">
    <property type="entry name" value="RVT-Znf"/>
</dbReference>
<dbReference type="Proteomes" id="UP001497516">
    <property type="component" value="Chromosome 3"/>
</dbReference>
<dbReference type="Pfam" id="PF13966">
    <property type="entry name" value="zf-RVT"/>
    <property type="match status" value="1"/>
</dbReference>
<dbReference type="EMBL" id="OZ034816">
    <property type="protein sequence ID" value="CAL1377149.1"/>
    <property type="molecule type" value="Genomic_DNA"/>
</dbReference>
<evidence type="ECO:0000313" key="3">
    <source>
        <dbReference type="Proteomes" id="UP001497516"/>
    </source>
</evidence>
<sequence>MVRLWGANITPKLKVFVWQILNHILPTTEALIDKHIPVHPRCPVCWASAETMEHFFLDYPVARVLWDYSSLGYLGEGLPQHTFPMFLKRLMALIHQPDLFMAVVAILWRIWSSRNWVVFQGKQFGFPALMRHFHQQYEEWVRLPRDRIPRTVPPAAVPPGTHQVGLAGEDSVVCMWDGAVRRGSHSAGGMVLLTPTGGVWLVRGVQFPCMDDPCLSSVRLFCGACRLASWK</sequence>